<evidence type="ECO:0000256" key="1">
    <source>
        <dbReference type="SAM" id="MobiDB-lite"/>
    </source>
</evidence>
<dbReference type="Proteomes" id="UP000233458">
    <property type="component" value="Chromosome"/>
</dbReference>
<protein>
    <recommendedName>
        <fullName evidence="4">Mu-like prophage FluMu N-terminal domain-containing protein</fullName>
    </recommendedName>
</protein>
<evidence type="ECO:0000313" key="2">
    <source>
        <dbReference type="EMBL" id="AUG53935.1"/>
    </source>
</evidence>
<feature type="region of interest" description="Disordered" evidence="1">
    <location>
        <begin position="1"/>
        <end position="82"/>
    </location>
</feature>
<keyword evidence="3" id="KW-1185">Reference proteome</keyword>
<dbReference type="EMBL" id="CP024199">
    <property type="protein sequence ID" value="AUG53935.1"/>
    <property type="molecule type" value="Genomic_DNA"/>
</dbReference>
<proteinExistence type="predicted"/>
<organism evidence="2 3">
    <name type="scientific">Thalassospira marina</name>
    <dbReference type="NCBI Taxonomy" id="2048283"/>
    <lineage>
        <taxon>Bacteria</taxon>
        <taxon>Pseudomonadati</taxon>
        <taxon>Pseudomonadota</taxon>
        <taxon>Alphaproteobacteria</taxon>
        <taxon>Rhodospirillales</taxon>
        <taxon>Thalassospiraceae</taxon>
        <taxon>Thalassospira</taxon>
    </lineage>
</organism>
<sequence length="138" mass="14597">MAARKSGNAAPKASASSAKKKDQEEAEKPASSGPVAVKTDADTGDSQDKTAGDATAENVVDQADGQTGGEEEQDTDSQDDQDFLLPEAIMVKTRRGLVTFRRAGLRFGREPVTLKTCDLTDDQIGVIFAEPNLVVKEA</sequence>
<dbReference type="SUPFAM" id="SSF160059">
    <property type="entry name" value="PriA/YqbF domain"/>
    <property type="match status" value="1"/>
</dbReference>
<evidence type="ECO:0000313" key="3">
    <source>
        <dbReference type="Proteomes" id="UP000233458"/>
    </source>
</evidence>
<reference evidence="2 3" key="1">
    <citation type="submission" date="2017-10" db="EMBL/GenBank/DDBJ databases">
        <title>Biodiversity and function of Thalassospira species in the particle-attached aromatic-hydrocarbon-degrading consortia from the surface seawater of the China South Sea.</title>
        <authorList>
            <person name="Dong C."/>
            <person name="Liu R."/>
            <person name="Shao Z."/>
        </authorList>
    </citation>
    <scope>NUCLEOTIDE SEQUENCE [LARGE SCALE GENOMIC DNA]</scope>
    <source>
        <strain evidence="2 3">CSC3H3</strain>
    </source>
</reference>
<feature type="compositionally biased region" description="Acidic residues" evidence="1">
    <location>
        <begin position="69"/>
        <end position="82"/>
    </location>
</feature>
<evidence type="ECO:0008006" key="4">
    <source>
        <dbReference type="Google" id="ProtNLM"/>
    </source>
</evidence>
<gene>
    <name evidence="2" type="ORF">CSC3H3_15325</name>
</gene>
<dbReference type="Gene3D" id="3.40.5.80">
    <property type="match status" value="1"/>
</dbReference>
<feature type="compositionally biased region" description="Basic and acidic residues" evidence="1">
    <location>
        <begin position="19"/>
        <end position="28"/>
    </location>
</feature>
<dbReference type="RefSeq" id="WP_101285401.1">
    <property type="nucleotide sequence ID" value="NZ_CP024199.1"/>
</dbReference>
<accession>A0ABN5FQM7</accession>
<name>A0ABN5FQM7_9PROT</name>